<feature type="region of interest" description="Disordered" evidence="1">
    <location>
        <begin position="133"/>
        <end position="221"/>
    </location>
</feature>
<protein>
    <submittedName>
        <fullName evidence="2">Uncharacterized protein</fullName>
    </submittedName>
</protein>
<feature type="compositionally biased region" description="Low complexity" evidence="1">
    <location>
        <begin position="245"/>
        <end position="258"/>
    </location>
</feature>
<evidence type="ECO:0000313" key="2">
    <source>
        <dbReference type="EMBL" id="OHT10455.1"/>
    </source>
</evidence>
<dbReference type="EMBL" id="MLAK01000611">
    <property type="protein sequence ID" value="OHT10455.1"/>
    <property type="molecule type" value="Genomic_DNA"/>
</dbReference>
<dbReference type="VEuPathDB" id="TrichDB:TRFO_20267"/>
<proteinExistence type="predicted"/>
<feature type="compositionally biased region" description="Basic and acidic residues" evidence="1">
    <location>
        <begin position="295"/>
        <end position="306"/>
    </location>
</feature>
<feature type="compositionally biased region" description="Polar residues" evidence="1">
    <location>
        <begin position="62"/>
        <end position="79"/>
    </location>
</feature>
<feature type="compositionally biased region" description="Low complexity" evidence="1">
    <location>
        <begin position="138"/>
        <end position="151"/>
    </location>
</feature>
<gene>
    <name evidence="2" type="ORF">TRFO_20267</name>
</gene>
<organism evidence="2 3">
    <name type="scientific">Tritrichomonas foetus</name>
    <dbReference type="NCBI Taxonomy" id="1144522"/>
    <lineage>
        <taxon>Eukaryota</taxon>
        <taxon>Metamonada</taxon>
        <taxon>Parabasalia</taxon>
        <taxon>Tritrichomonadida</taxon>
        <taxon>Tritrichomonadidae</taxon>
        <taxon>Tritrichomonas</taxon>
    </lineage>
</organism>
<comment type="caution">
    <text evidence="2">The sequence shown here is derived from an EMBL/GenBank/DDBJ whole genome shotgun (WGS) entry which is preliminary data.</text>
</comment>
<evidence type="ECO:0000256" key="1">
    <source>
        <dbReference type="SAM" id="MobiDB-lite"/>
    </source>
</evidence>
<dbReference type="GeneID" id="94836003"/>
<dbReference type="Proteomes" id="UP000179807">
    <property type="component" value="Unassembled WGS sequence"/>
</dbReference>
<accession>A0A1J4KGC2</accession>
<feature type="compositionally biased region" description="Polar residues" evidence="1">
    <location>
        <begin position="188"/>
        <end position="216"/>
    </location>
</feature>
<dbReference type="AlphaFoldDB" id="A0A1J4KGC2"/>
<feature type="compositionally biased region" description="Polar residues" evidence="1">
    <location>
        <begin position="518"/>
        <end position="528"/>
    </location>
</feature>
<sequence>MNLISHQSKKVISNNHNEHFLFIYGQQLIKMIMLYNHISIQKVKIENLIKFLMPPKKANQPKRASTTRTLQNDETSSNISRKKAPFYPPSLGSPNRTRPNSRWSTRPPANDQPISPRLVDPVGSLYSNHISGFIHLPSSNSTRGTSSRRASMCGSAVSVTSNHSIRSSPGKHKVQNHNHDNSKPRLIESQSDLNNNDYISKTKTGKIESNNPNNKPLNFESAINNDDKFDIKNNLSSANNKSHKSGIISKSGINSKTGNKTSNVTKTSQQRSPKSGISSKEPSNVRVDPLNMKIDISDSKKVEKYHPTLSKTKKNPKTPTNLSQKMPQKTTLEKRSQHLDVVSFEVPDTDLHDIIHAERNKLLSEKEAYLRKIVIERKKKEMEDTTINDNQNQINIFEGTIKNEKGDDKLIPTSSSLNVIYEEGLPDLNDQNVQSEAVYTPNNTNESTIVADVVPIEKNESQNVQSEKQVIYETSPTSHVDVQSETVNQINSINESTVVVDVSPSDNSKGKSIHPYVENSTERTSPTKSEIHVLYEEKPTEKTDQIIQNTNNDQYRQKSETTIVLDVFPKEKSNIQSEKQLICEVSPKLVNYQNSSNMIVMDISPKEKQQLSSNSTNQIYYESRPVSHNDQIIQSEKTSNIENTGICQVVDVSPHSKETVLTIQGSDQHEIIGEIVKNSIEGNLNSIEIYERVVHNNIVNDESVFDIKPKEQRKLSDCCHIESFDLSSIENATLQQPNNNSIVENQTIIEVVPNEPKEMIESYVQSEKFNCYLDTFERKISENEKTVTEIYESPFTEQSSNTERTLLLSCSNQEDIFDNKPISPADKLASKASFNHLDINTIEIELPKKAFKSISNEIAVIESYQLIQTRDESVSTEKINNSLSSQQLVIALSPAKKEEEKNEKELNKSEDIAEKSKVECNVEKCEILSVEPENKYKKLNCSFTYQFYIDNAGNSPLYGEASTSTETPKLSMCRNNETEIESCQEKKPILTMMKDMSITDFAPTQNMKTESSDVNNRSNDTSAQTNAIIDQEINNLRGNFDEVSKLLKMYKDLGIIHFDIPDNLRK</sequence>
<feature type="region of interest" description="Disordered" evidence="1">
    <location>
        <begin position="57"/>
        <end position="120"/>
    </location>
</feature>
<feature type="region of interest" description="Disordered" evidence="1">
    <location>
        <begin position="234"/>
        <end position="334"/>
    </location>
</feature>
<name>A0A1J4KGC2_9EUKA</name>
<feature type="compositionally biased region" description="Polar residues" evidence="1">
    <location>
        <begin position="259"/>
        <end position="282"/>
    </location>
</feature>
<evidence type="ECO:0000313" key="3">
    <source>
        <dbReference type="Proteomes" id="UP000179807"/>
    </source>
</evidence>
<keyword evidence="3" id="KW-1185">Reference proteome</keyword>
<feature type="compositionally biased region" description="Basic and acidic residues" evidence="1">
    <location>
        <begin position="177"/>
        <end position="186"/>
    </location>
</feature>
<feature type="compositionally biased region" description="Polar residues" evidence="1">
    <location>
        <begin position="157"/>
        <end position="167"/>
    </location>
</feature>
<feature type="region of interest" description="Disordered" evidence="1">
    <location>
        <begin position="501"/>
        <end position="528"/>
    </location>
</feature>
<feature type="compositionally biased region" description="Polar residues" evidence="1">
    <location>
        <begin position="92"/>
        <end position="104"/>
    </location>
</feature>
<dbReference type="RefSeq" id="XP_068363591.1">
    <property type="nucleotide sequence ID" value="XM_068501299.1"/>
</dbReference>
<reference evidence="2" key="1">
    <citation type="submission" date="2016-10" db="EMBL/GenBank/DDBJ databases">
        <authorList>
            <person name="Benchimol M."/>
            <person name="Almeida L.G."/>
            <person name="Vasconcelos A.T."/>
            <person name="Perreira-Neves A."/>
            <person name="Rosa I.A."/>
            <person name="Tasca T."/>
            <person name="Bogo M.R."/>
            <person name="de Souza W."/>
        </authorList>
    </citation>
    <scope>NUCLEOTIDE SEQUENCE [LARGE SCALE GENOMIC DNA]</scope>
    <source>
        <strain evidence="2">K</strain>
    </source>
</reference>